<gene>
    <name evidence="3" type="ORF">EYH45_02195</name>
</gene>
<dbReference type="Proteomes" id="UP000608579">
    <property type="component" value="Unassembled WGS sequence"/>
</dbReference>
<accession>A0A833EA35</accession>
<name>A0A833EA35_CALS0</name>
<dbReference type="GO" id="GO:0042781">
    <property type="term" value="F:3'-tRNA processing endoribonuclease activity"/>
    <property type="evidence" value="ECO:0007669"/>
    <property type="project" value="TreeGrafter"/>
</dbReference>
<evidence type="ECO:0000259" key="2">
    <source>
        <dbReference type="SMART" id="SM00849"/>
    </source>
</evidence>
<keyword evidence="1 3" id="KW-0378">Hydrolase</keyword>
<evidence type="ECO:0000256" key="1">
    <source>
        <dbReference type="ARBA" id="ARBA00022801"/>
    </source>
</evidence>
<evidence type="ECO:0000313" key="4">
    <source>
        <dbReference type="Proteomes" id="UP000608579"/>
    </source>
</evidence>
<dbReference type="Pfam" id="PF23023">
    <property type="entry name" value="Anti-Pycsar_Apyc1"/>
    <property type="match status" value="1"/>
</dbReference>
<organism evidence="3 4">
    <name type="scientific">Caldiarchaeum subterraneum</name>
    <dbReference type="NCBI Taxonomy" id="311458"/>
    <lineage>
        <taxon>Archaea</taxon>
        <taxon>Nitrososphaerota</taxon>
        <taxon>Candidatus Caldarchaeales</taxon>
        <taxon>Candidatus Caldarchaeaceae</taxon>
        <taxon>Candidatus Caldarchaeum</taxon>
    </lineage>
</organism>
<dbReference type="EMBL" id="DQVM01000039">
    <property type="protein sequence ID" value="HIQ29355.1"/>
    <property type="molecule type" value="Genomic_DNA"/>
</dbReference>
<dbReference type="InterPro" id="IPR001279">
    <property type="entry name" value="Metallo-B-lactamas"/>
</dbReference>
<protein>
    <submittedName>
        <fullName evidence="3">MBL fold metallo-hydrolase</fullName>
    </submittedName>
</protein>
<proteinExistence type="predicted"/>
<dbReference type="PANTHER" id="PTHR46018">
    <property type="entry name" value="ZINC PHOSPHODIESTERASE ELAC PROTEIN 1"/>
    <property type="match status" value="1"/>
</dbReference>
<dbReference type="InterPro" id="IPR044094">
    <property type="entry name" value="AtsA-like_MBL-fold"/>
</dbReference>
<feature type="domain" description="Metallo-beta-lactamase" evidence="2">
    <location>
        <begin position="18"/>
        <end position="223"/>
    </location>
</feature>
<sequence length="258" mass="28866">MRVTILGAGSIFPTQSRFASSLLLEVDGLKFLMDCGPGTLEKLRRLGVKPTELNAVFITHFHLDHFSDTLPLIMARAYDEEGKPATSPRVLDIIGPKGIVELIKTITEKIFPYLSNTMLCQRYLNVLELVNSIYEAYEGVKVRSVEVEHYNGVAYRVETGGKSLVYSGDTLPDERLVKLAEGCDVLIHECSFPHSMLVGKHTSDKQLVDIVERVKPKLLVVTHLYPAWIGFEEELKKTIQDSTGVKTIIAEDFTTLEL</sequence>
<dbReference type="AlphaFoldDB" id="A0A833EA35"/>
<dbReference type="SMART" id="SM00849">
    <property type="entry name" value="Lactamase_B"/>
    <property type="match status" value="1"/>
</dbReference>
<reference evidence="3" key="1">
    <citation type="journal article" date="2020" name="ISME J.">
        <title>Gammaproteobacteria mediating utilization of methyl-, sulfur- and petroleum organic compounds in deep ocean hydrothermal plumes.</title>
        <authorList>
            <person name="Zhou Z."/>
            <person name="Liu Y."/>
            <person name="Pan J."/>
            <person name="Cron B.R."/>
            <person name="Toner B.M."/>
            <person name="Anantharaman K."/>
            <person name="Breier J.A."/>
            <person name="Dick G.J."/>
            <person name="Li M."/>
        </authorList>
    </citation>
    <scope>NUCLEOTIDE SEQUENCE</scope>
    <source>
        <strain evidence="3">SZUA-1515</strain>
    </source>
</reference>
<dbReference type="Gene3D" id="3.60.15.10">
    <property type="entry name" value="Ribonuclease Z/Hydroxyacylglutathione hydrolase-like"/>
    <property type="match status" value="1"/>
</dbReference>
<dbReference type="SUPFAM" id="SSF56281">
    <property type="entry name" value="Metallo-hydrolase/oxidoreductase"/>
    <property type="match status" value="1"/>
</dbReference>
<dbReference type="CDD" id="cd07719">
    <property type="entry name" value="arylsulfatase_AtsA-like_MBL-fold"/>
    <property type="match status" value="1"/>
</dbReference>
<dbReference type="PANTHER" id="PTHR46018:SF4">
    <property type="entry name" value="METALLO-HYDROLASE YHFI-RELATED"/>
    <property type="match status" value="1"/>
</dbReference>
<evidence type="ECO:0000313" key="3">
    <source>
        <dbReference type="EMBL" id="HIQ29355.1"/>
    </source>
</evidence>
<comment type="caution">
    <text evidence="3">The sequence shown here is derived from an EMBL/GenBank/DDBJ whole genome shotgun (WGS) entry which is preliminary data.</text>
</comment>
<dbReference type="InterPro" id="IPR036866">
    <property type="entry name" value="RibonucZ/Hydroxyglut_hydro"/>
</dbReference>